<dbReference type="EMBL" id="CP045529">
    <property type="protein sequence ID" value="QFU97849.1"/>
    <property type="molecule type" value="Genomic_DNA"/>
</dbReference>
<organism evidence="2 3">
    <name type="scientific">Luteimicrobium xylanilyticum</name>
    <dbReference type="NCBI Taxonomy" id="1133546"/>
    <lineage>
        <taxon>Bacteria</taxon>
        <taxon>Bacillati</taxon>
        <taxon>Actinomycetota</taxon>
        <taxon>Actinomycetes</taxon>
        <taxon>Micrococcales</taxon>
        <taxon>Luteimicrobium</taxon>
    </lineage>
</organism>
<dbReference type="InterPro" id="IPR052746">
    <property type="entry name" value="MlaB_ABC_Transporter"/>
</dbReference>
<dbReference type="RefSeq" id="WP_036951610.1">
    <property type="nucleotide sequence ID" value="NZ_BAABIH010000012.1"/>
</dbReference>
<dbReference type="Proteomes" id="UP000326702">
    <property type="component" value="Chromosome"/>
</dbReference>
<accession>A0A5P9Q906</accession>
<dbReference type="InterPro" id="IPR002645">
    <property type="entry name" value="STAS_dom"/>
</dbReference>
<sequence>MPQPTTGGIRIERDGAHWVMWGEVDAAVAEATDPAVATALSRHTTVSLDLSDVTFMDSGGLRLLYLAAASCEERPRIVGARENVRDLLELANVTELFVLDA</sequence>
<dbReference type="PANTHER" id="PTHR35849">
    <property type="entry name" value="BLR2341 PROTEIN"/>
    <property type="match status" value="1"/>
</dbReference>
<evidence type="ECO:0000313" key="3">
    <source>
        <dbReference type="Proteomes" id="UP000326702"/>
    </source>
</evidence>
<dbReference type="KEGG" id="lxl:KDY119_01355"/>
<dbReference type="PANTHER" id="PTHR35849:SF2">
    <property type="entry name" value="BLR2341 PROTEIN"/>
    <property type="match status" value="1"/>
</dbReference>
<dbReference type="CDD" id="cd07043">
    <property type="entry name" value="STAS_anti-anti-sigma_factors"/>
    <property type="match status" value="1"/>
</dbReference>
<dbReference type="OrthoDB" id="4833278at2"/>
<dbReference type="InterPro" id="IPR058548">
    <property type="entry name" value="MlaB-like_STAS"/>
</dbReference>
<name>A0A5P9Q906_9MICO</name>
<proteinExistence type="predicted"/>
<dbReference type="Pfam" id="PF13466">
    <property type="entry name" value="STAS_2"/>
    <property type="match status" value="1"/>
</dbReference>
<dbReference type="SUPFAM" id="SSF52091">
    <property type="entry name" value="SpoIIaa-like"/>
    <property type="match status" value="1"/>
</dbReference>
<dbReference type="PROSITE" id="PS50801">
    <property type="entry name" value="STAS"/>
    <property type="match status" value="1"/>
</dbReference>
<dbReference type="Gene3D" id="3.30.750.24">
    <property type="entry name" value="STAS domain"/>
    <property type="match status" value="1"/>
</dbReference>
<reference evidence="2 3" key="1">
    <citation type="submission" date="2019-10" db="EMBL/GenBank/DDBJ databases">
        <title>Genome sequence of Luteimicrobium xylanilyticum HY-24.</title>
        <authorList>
            <person name="Kim D.Y."/>
            <person name="Park H.-Y."/>
        </authorList>
    </citation>
    <scope>NUCLEOTIDE SEQUENCE [LARGE SCALE GENOMIC DNA]</scope>
    <source>
        <strain evidence="2 3">HY-24</strain>
    </source>
</reference>
<dbReference type="InterPro" id="IPR036513">
    <property type="entry name" value="STAS_dom_sf"/>
</dbReference>
<keyword evidence="3" id="KW-1185">Reference proteome</keyword>
<evidence type="ECO:0000259" key="1">
    <source>
        <dbReference type="PROSITE" id="PS50801"/>
    </source>
</evidence>
<dbReference type="AlphaFoldDB" id="A0A5P9Q906"/>
<evidence type="ECO:0000313" key="2">
    <source>
        <dbReference type="EMBL" id="QFU97849.1"/>
    </source>
</evidence>
<protein>
    <recommendedName>
        <fullName evidence="1">STAS domain-containing protein</fullName>
    </recommendedName>
</protein>
<gene>
    <name evidence="2" type="ORF">KDY119_01355</name>
</gene>
<feature type="domain" description="STAS" evidence="1">
    <location>
        <begin position="22"/>
        <end position="101"/>
    </location>
</feature>